<dbReference type="EMBL" id="BAABLX010000022">
    <property type="protein sequence ID" value="GAA4944109.1"/>
    <property type="molecule type" value="Genomic_DNA"/>
</dbReference>
<accession>A0AAV3U3E0</accession>
<reference evidence="2" key="1">
    <citation type="journal article" date="2019" name="Int. J. Syst. Evol. Microbiol.">
        <title>The Global Catalogue of Microorganisms (GCM) 10K type strain sequencing project: providing services to taxonomists for standard genome sequencing and annotation.</title>
        <authorList>
            <consortium name="The Broad Institute Genomics Platform"/>
            <consortium name="The Broad Institute Genome Sequencing Center for Infectious Disease"/>
            <person name="Wu L."/>
            <person name="Ma J."/>
        </authorList>
    </citation>
    <scope>NUCLEOTIDE SEQUENCE [LARGE SCALE GENOMIC DNA]</scope>
    <source>
        <strain evidence="2">JCM 19134</strain>
    </source>
</reference>
<comment type="caution">
    <text evidence="1">The sequence shown here is derived from an EMBL/GenBank/DDBJ whole genome shotgun (WGS) entry which is preliminary data.</text>
</comment>
<keyword evidence="2" id="KW-1185">Reference proteome</keyword>
<dbReference type="AlphaFoldDB" id="A0AAV3U3E0"/>
<evidence type="ECO:0000313" key="2">
    <source>
        <dbReference type="Proteomes" id="UP001409585"/>
    </source>
</evidence>
<sequence length="231" mass="27171">MTKLTLFGEDRGTWYPVSINKLETYLGKYIEQGHGYVHVTQLKKDLAYNLQYLQFQDRVVQDIKLSSVLYTQSIKTIVLIGTSIIESILHFILIRTDNYKTTEWAEKDVFKGNQEKLNGEDVRIDTVIYKKLDTKIQKHMTFDSMIKCANSKKLLGKSKLMYEKLETLRSLRNRVHLQVTDNRSGTDWTTFYAKNIDETYMVLYSIMVSSLFSPNREEKDYFSYMLNRYGT</sequence>
<dbReference type="Proteomes" id="UP001409585">
    <property type="component" value="Unassembled WGS sequence"/>
</dbReference>
<proteinExistence type="predicted"/>
<organism evidence="1 2">
    <name type="scientific">Halioxenophilus aromaticivorans</name>
    <dbReference type="NCBI Taxonomy" id="1306992"/>
    <lineage>
        <taxon>Bacteria</taxon>
        <taxon>Pseudomonadati</taxon>
        <taxon>Pseudomonadota</taxon>
        <taxon>Gammaproteobacteria</taxon>
        <taxon>Alteromonadales</taxon>
        <taxon>Alteromonadaceae</taxon>
        <taxon>Halioxenophilus</taxon>
    </lineage>
</organism>
<name>A0AAV3U3E0_9ALTE</name>
<gene>
    <name evidence="1" type="ORF">GCM10025791_23760</name>
</gene>
<dbReference type="RefSeq" id="WP_345422128.1">
    <property type="nucleotide sequence ID" value="NZ_AP031496.1"/>
</dbReference>
<evidence type="ECO:0000313" key="1">
    <source>
        <dbReference type="EMBL" id="GAA4944109.1"/>
    </source>
</evidence>
<protein>
    <submittedName>
        <fullName evidence="1">Uncharacterized protein</fullName>
    </submittedName>
</protein>